<dbReference type="InterPro" id="IPR036397">
    <property type="entry name" value="RNaseH_sf"/>
</dbReference>
<dbReference type="AlphaFoldDB" id="A0A4Y2JKB6"/>
<proteinExistence type="predicted"/>
<evidence type="ECO:0000313" key="2">
    <source>
        <dbReference type="Proteomes" id="UP000499080"/>
    </source>
</evidence>
<dbReference type="EMBL" id="BGPR01003651">
    <property type="protein sequence ID" value="GBM90791.1"/>
    <property type="molecule type" value="Genomic_DNA"/>
</dbReference>
<dbReference type="Gene3D" id="3.30.420.10">
    <property type="entry name" value="Ribonuclease H-like superfamily/Ribonuclease H"/>
    <property type="match status" value="1"/>
</dbReference>
<accession>A0A4Y2JKB6</accession>
<name>A0A4Y2JKB6_ARAVE</name>
<sequence>MTPSLNMPGSLRRMSSRCPSDYFLSPKLKEYLSGTRFSSDSDVEIAVENWLNGKGRDFYHVGLNKLARSSDKCLNRFGACVEKLSASIKRMPINSHLYLLSNVNK</sequence>
<dbReference type="Proteomes" id="UP000499080">
    <property type="component" value="Unassembled WGS sequence"/>
</dbReference>
<organism evidence="1 2">
    <name type="scientific">Araneus ventricosus</name>
    <name type="common">Orbweaver spider</name>
    <name type="synonym">Epeira ventricosa</name>
    <dbReference type="NCBI Taxonomy" id="182803"/>
    <lineage>
        <taxon>Eukaryota</taxon>
        <taxon>Metazoa</taxon>
        <taxon>Ecdysozoa</taxon>
        <taxon>Arthropoda</taxon>
        <taxon>Chelicerata</taxon>
        <taxon>Arachnida</taxon>
        <taxon>Araneae</taxon>
        <taxon>Araneomorphae</taxon>
        <taxon>Entelegynae</taxon>
        <taxon>Araneoidea</taxon>
        <taxon>Araneidae</taxon>
        <taxon>Araneus</taxon>
    </lineage>
</organism>
<gene>
    <name evidence="1" type="ORF">AVEN_842_1</name>
</gene>
<dbReference type="GO" id="GO:0003676">
    <property type="term" value="F:nucleic acid binding"/>
    <property type="evidence" value="ECO:0007669"/>
    <property type="project" value="InterPro"/>
</dbReference>
<dbReference type="OrthoDB" id="10042427at2759"/>
<evidence type="ECO:0000313" key="1">
    <source>
        <dbReference type="EMBL" id="GBM90791.1"/>
    </source>
</evidence>
<keyword evidence="2" id="KW-1185">Reference proteome</keyword>
<reference evidence="1 2" key="1">
    <citation type="journal article" date="2019" name="Sci. Rep.">
        <title>Orb-weaving spider Araneus ventricosus genome elucidates the spidroin gene catalogue.</title>
        <authorList>
            <person name="Kono N."/>
            <person name="Nakamura H."/>
            <person name="Ohtoshi R."/>
            <person name="Moran D.A.P."/>
            <person name="Shinohara A."/>
            <person name="Yoshida Y."/>
            <person name="Fujiwara M."/>
            <person name="Mori M."/>
            <person name="Tomita M."/>
            <person name="Arakawa K."/>
        </authorList>
    </citation>
    <scope>NUCLEOTIDE SEQUENCE [LARGE SCALE GENOMIC DNA]</scope>
</reference>
<protein>
    <submittedName>
        <fullName evidence="1">Uncharacterized protein</fullName>
    </submittedName>
</protein>
<comment type="caution">
    <text evidence="1">The sequence shown here is derived from an EMBL/GenBank/DDBJ whole genome shotgun (WGS) entry which is preliminary data.</text>
</comment>